<dbReference type="RefSeq" id="WP_310280886.1">
    <property type="nucleotide sequence ID" value="NZ_JAVDWQ010000006.1"/>
</dbReference>
<feature type="transmembrane region" description="Helical" evidence="1">
    <location>
        <begin position="93"/>
        <end position="114"/>
    </location>
</feature>
<sequence length="127" mass="14868">MKVQNRVIYYLVMLTIYWFATSFLISLDSALRINKVFITLGFGFTFINIIYSFSILKWTILLNVLFSIVIASLSLFFALKFGDLHIFSKYDAYDILTSIICNALFSIVFWEIVFQVKTKMNINQKDE</sequence>
<gene>
    <name evidence="2" type="ORF">J2W48_002067</name>
</gene>
<feature type="transmembrane region" description="Helical" evidence="1">
    <location>
        <begin position="33"/>
        <end position="53"/>
    </location>
</feature>
<evidence type="ECO:0000313" key="2">
    <source>
        <dbReference type="EMBL" id="MDR7210127.1"/>
    </source>
</evidence>
<feature type="transmembrane region" description="Helical" evidence="1">
    <location>
        <begin position="7"/>
        <end position="27"/>
    </location>
</feature>
<evidence type="ECO:0000313" key="3">
    <source>
        <dbReference type="Proteomes" id="UP001269081"/>
    </source>
</evidence>
<reference evidence="2 3" key="1">
    <citation type="submission" date="2023-07" db="EMBL/GenBank/DDBJ databases">
        <title>Sorghum-associated microbial communities from plants grown in Nebraska, USA.</title>
        <authorList>
            <person name="Schachtman D."/>
        </authorList>
    </citation>
    <scope>NUCLEOTIDE SEQUENCE [LARGE SCALE GENOMIC DNA]</scope>
    <source>
        <strain evidence="2 3">4129</strain>
    </source>
</reference>
<comment type="caution">
    <text evidence="2">The sequence shown here is derived from an EMBL/GenBank/DDBJ whole genome shotgun (WGS) entry which is preliminary data.</text>
</comment>
<organism evidence="2 3">
    <name type="scientific">Flavobacterium piscis</name>
    <dbReference type="NCBI Taxonomy" id="1114874"/>
    <lineage>
        <taxon>Bacteria</taxon>
        <taxon>Pseudomonadati</taxon>
        <taxon>Bacteroidota</taxon>
        <taxon>Flavobacteriia</taxon>
        <taxon>Flavobacteriales</taxon>
        <taxon>Flavobacteriaceae</taxon>
        <taxon>Flavobacterium</taxon>
    </lineage>
</organism>
<dbReference type="Proteomes" id="UP001269081">
    <property type="component" value="Unassembled WGS sequence"/>
</dbReference>
<evidence type="ECO:0008006" key="4">
    <source>
        <dbReference type="Google" id="ProtNLM"/>
    </source>
</evidence>
<keyword evidence="1" id="KW-0812">Transmembrane</keyword>
<protein>
    <recommendedName>
        <fullName evidence="4">Phage holin family protein</fullName>
    </recommendedName>
</protein>
<feature type="transmembrane region" description="Helical" evidence="1">
    <location>
        <begin position="60"/>
        <end position="81"/>
    </location>
</feature>
<keyword evidence="1" id="KW-0472">Membrane</keyword>
<proteinExistence type="predicted"/>
<evidence type="ECO:0000256" key="1">
    <source>
        <dbReference type="SAM" id="Phobius"/>
    </source>
</evidence>
<dbReference type="EMBL" id="JAVDWQ010000006">
    <property type="protein sequence ID" value="MDR7210127.1"/>
    <property type="molecule type" value="Genomic_DNA"/>
</dbReference>
<keyword evidence="1" id="KW-1133">Transmembrane helix</keyword>
<name>A0ABU1Y7B1_9FLAO</name>
<accession>A0ABU1Y7B1</accession>
<keyword evidence="3" id="KW-1185">Reference proteome</keyword>